<feature type="region of interest" description="Disordered" evidence="1">
    <location>
        <begin position="118"/>
        <end position="152"/>
    </location>
</feature>
<evidence type="ECO:0008006" key="5">
    <source>
        <dbReference type="Google" id="ProtNLM"/>
    </source>
</evidence>
<sequence length="262" mass="28739">MTSFSKKEWALLASSIIVSGVILFGVYFLFLKPMNDQVEIRTKELSAEGKLIKVVKQKVSEIKQNTFESTVSLQMKVPVKSATENLLLDLEKAEVVSQSTIQSLEFADGDISQTLQADTSKLSHDDQVKDSSDSSPKTPLATPNSNSQTNKEVVLPNGLQKITIKIDLDTESYTDFKKFLSELEGLKRIVEVEQISFQGPPEVKTVEDAPGLMEYSLVVSAFYLPGIDDLTKQLPGIDSPLPANKNNPFALSPDVSEDAAPN</sequence>
<accession>A0A3L7K726</accession>
<proteinExistence type="predicted"/>
<organism evidence="3 4">
    <name type="scientific">Falsibacillus albus</name>
    <dbReference type="NCBI Taxonomy" id="2478915"/>
    <lineage>
        <taxon>Bacteria</taxon>
        <taxon>Bacillati</taxon>
        <taxon>Bacillota</taxon>
        <taxon>Bacilli</taxon>
        <taxon>Bacillales</taxon>
        <taxon>Bacillaceae</taxon>
        <taxon>Falsibacillus</taxon>
    </lineage>
</organism>
<evidence type="ECO:0000256" key="1">
    <source>
        <dbReference type="SAM" id="MobiDB-lite"/>
    </source>
</evidence>
<feature type="transmembrane region" description="Helical" evidence="2">
    <location>
        <begin position="9"/>
        <end position="30"/>
    </location>
</feature>
<protein>
    <recommendedName>
        <fullName evidence="5">Pilus assembly protein PilO</fullName>
    </recommendedName>
</protein>
<dbReference type="RefSeq" id="WP_121678744.1">
    <property type="nucleotide sequence ID" value="NZ_RCVZ01000001.1"/>
</dbReference>
<feature type="region of interest" description="Disordered" evidence="1">
    <location>
        <begin position="235"/>
        <end position="262"/>
    </location>
</feature>
<reference evidence="3 4" key="1">
    <citation type="submission" date="2018-10" db="EMBL/GenBank/DDBJ databases">
        <title>Falsibacillus sp. genome draft.</title>
        <authorList>
            <person name="Shi S."/>
        </authorList>
    </citation>
    <scope>NUCLEOTIDE SEQUENCE [LARGE SCALE GENOMIC DNA]</scope>
    <source>
        <strain evidence="3 4">GY 10110</strain>
    </source>
</reference>
<gene>
    <name evidence="3" type="ORF">D9X91_01305</name>
</gene>
<evidence type="ECO:0000313" key="4">
    <source>
        <dbReference type="Proteomes" id="UP000276770"/>
    </source>
</evidence>
<evidence type="ECO:0000313" key="3">
    <source>
        <dbReference type="EMBL" id="RLQ98054.1"/>
    </source>
</evidence>
<dbReference type="Proteomes" id="UP000276770">
    <property type="component" value="Unassembled WGS sequence"/>
</dbReference>
<dbReference type="InterPro" id="IPR014717">
    <property type="entry name" value="Transl_elong_EF1B/ribsomal_bS6"/>
</dbReference>
<dbReference type="EMBL" id="RCVZ01000001">
    <property type="protein sequence ID" value="RLQ98054.1"/>
    <property type="molecule type" value="Genomic_DNA"/>
</dbReference>
<keyword evidence="4" id="KW-1185">Reference proteome</keyword>
<keyword evidence="2" id="KW-1133">Transmembrane helix</keyword>
<name>A0A3L7K726_9BACI</name>
<keyword evidence="2" id="KW-0472">Membrane</keyword>
<dbReference type="OrthoDB" id="2427034at2"/>
<feature type="compositionally biased region" description="Polar residues" evidence="1">
    <location>
        <begin position="133"/>
        <end position="151"/>
    </location>
</feature>
<feature type="compositionally biased region" description="Basic and acidic residues" evidence="1">
    <location>
        <begin position="121"/>
        <end position="132"/>
    </location>
</feature>
<dbReference type="AlphaFoldDB" id="A0A3L7K726"/>
<evidence type="ECO:0000256" key="2">
    <source>
        <dbReference type="SAM" id="Phobius"/>
    </source>
</evidence>
<keyword evidence="2" id="KW-0812">Transmembrane</keyword>
<comment type="caution">
    <text evidence="3">The sequence shown here is derived from an EMBL/GenBank/DDBJ whole genome shotgun (WGS) entry which is preliminary data.</text>
</comment>
<dbReference type="Gene3D" id="3.30.70.60">
    <property type="match status" value="1"/>
</dbReference>